<dbReference type="InterPro" id="IPR002052">
    <property type="entry name" value="DNA_methylase_N6_adenine_CS"/>
</dbReference>
<evidence type="ECO:0000256" key="4">
    <source>
        <dbReference type="ARBA" id="ARBA00022691"/>
    </source>
</evidence>
<comment type="catalytic activity">
    <reaction evidence="5">
        <text>a 2'-deoxyadenosine in DNA + S-adenosyl-L-methionine = an N(6)-methyl-2'-deoxyadenosine in DNA + S-adenosyl-L-homocysteine + H(+)</text>
        <dbReference type="Rhea" id="RHEA:15197"/>
        <dbReference type="Rhea" id="RHEA-COMP:12418"/>
        <dbReference type="Rhea" id="RHEA-COMP:12419"/>
        <dbReference type="ChEBI" id="CHEBI:15378"/>
        <dbReference type="ChEBI" id="CHEBI:57856"/>
        <dbReference type="ChEBI" id="CHEBI:59789"/>
        <dbReference type="ChEBI" id="CHEBI:90615"/>
        <dbReference type="ChEBI" id="CHEBI:90616"/>
        <dbReference type="EC" id="2.1.1.72"/>
    </reaction>
</comment>
<keyword evidence="3 6" id="KW-0808">Transferase</keyword>
<dbReference type="Proteomes" id="UP000177117">
    <property type="component" value="Unassembled WGS sequence"/>
</dbReference>
<dbReference type="EMBL" id="MGJD01000016">
    <property type="protein sequence ID" value="OGN00683.1"/>
    <property type="molecule type" value="Genomic_DNA"/>
</dbReference>
<evidence type="ECO:0000256" key="3">
    <source>
        <dbReference type="ARBA" id="ARBA00022679"/>
    </source>
</evidence>
<protein>
    <recommendedName>
        <fullName evidence="1">site-specific DNA-methyltransferase (adenine-specific)</fullName>
        <ecNumber evidence="1">2.1.1.72</ecNumber>
    </recommendedName>
</protein>
<evidence type="ECO:0000256" key="1">
    <source>
        <dbReference type="ARBA" id="ARBA00011900"/>
    </source>
</evidence>
<dbReference type="InterPro" id="IPR012327">
    <property type="entry name" value="MeTrfase_D12"/>
</dbReference>
<dbReference type="SUPFAM" id="SSF53335">
    <property type="entry name" value="S-adenosyl-L-methionine-dependent methyltransferases"/>
    <property type="match status" value="1"/>
</dbReference>
<dbReference type="GO" id="GO:0009307">
    <property type="term" value="P:DNA restriction-modification system"/>
    <property type="evidence" value="ECO:0007669"/>
    <property type="project" value="InterPro"/>
</dbReference>
<dbReference type="AlphaFoldDB" id="A0A1F8EIQ0"/>
<evidence type="ECO:0000256" key="5">
    <source>
        <dbReference type="ARBA" id="ARBA00047942"/>
    </source>
</evidence>
<organism evidence="6 7">
    <name type="scientific">Candidatus Yanofskybacteria bacterium RIFCSPHIGHO2_01_FULL_41_53</name>
    <dbReference type="NCBI Taxonomy" id="1802663"/>
    <lineage>
        <taxon>Bacteria</taxon>
        <taxon>Candidatus Yanofskyibacteriota</taxon>
    </lineage>
</organism>
<dbReference type="PRINTS" id="PR00505">
    <property type="entry name" value="D12N6MTFRASE"/>
</dbReference>
<keyword evidence="2 6" id="KW-0489">Methyltransferase</keyword>
<keyword evidence="4" id="KW-0949">S-adenosyl-L-methionine</keyword>
<sequence length="353" mass="40782">MRFIGNKENLLDNIHQVVLSTGINSGVFCDFFSGTANVGRFFKKKGFQIISSDLLYFSYVLQEAYIRNNLEPSFKKLLSKIKPDKVALLMTPLELVCSYLNNLNGKKGFIYKHYTIEGTADSKSPRRYFTGENGMKIDAIRQQIEEWKSHKLTKESEYYILLACLIESVPFYANISGVYAAFLKTYDPRALKKLAIRPIQIHQGVGENKVFNKNSMDLVSNLEADILYLDPPYNERQYAPNYHLLETIAKYDNPEIRGITGMRNYDNQKSEFCNEKSALQALDRIARESKYKYLLLSYNSEGIMPQNAIESTLGKYGDVQLIEIDYRRFRSNSNGDAPNKKLIREQIYLLRHR</sequence>
<reference evidence="6 7" key="1">
    <citation type="journal article" date="2016" name="Nat. Commun.">
        <title>Thousands of microbial genomes shed light on interconnected biogeochemical processes in an aquifer system.</title>
        <authorList>
            <person name="Anantharaman K."/>
            <person name="Brown C.T."/>
            <person name="Hug L.A."/>
            <person name="Sharon I."/>
            <person name="Castelle C.J."/>
            <person name="Probst A.J."/>
            <person name="Thomas B.C."/>
            <person name="Singh A."/>
            <person name="Wilkins M.J."/>
            <person name="Karaoz U."/>
            <person name="Brodie E.L."/>
            <person name="Williams K.H."/>
            <person name="Hubbard S.S."/>
            <person name="Banfield J.F."/>
        </authorList>
    </citation>
    <scope>NUCLEOTIDE SEQUENCE [LARGE SCALE GENOMIC DNA]</scope>
</reference>
<evidence type="ECO:0000256" key="2">
    <source>
        <dbReference type="ARBA" id="ARBA00022603"/>
    </source>
</evidence>
<evidence type="ECO:0000313" key="6">
    <source>
        <dbReference type="EMBL" id="OGN00683.1"/>
    </source>
</evidence>
<comment type="caution">
    <text evidence="6">The sequence shown here is derived from an EMBL/GenBank/DDBJ whole genome shotgun (WGS) entry which is preliminary data.</text>
</comment>
<dbReference type="EC" id="2.1.1.72" evidence="1"/>
<proteinExistence type="predicted"/>
<dbReference type="GO" id="GO:0009007">
    <property type="term" value="F:site-specific DNA-methyltransferase (adenine-specific) activity"/>
    <property type="evidence" value="ECO:0007669"/>
    <property type="project" value="UniProtKB-EC"/>
</dbReference>
<dbReference type="GO" id="GO:0003676">
    <property type="term" value="F:nucleic acid binding"/>
    <property type="evidence" value="ECO:0007669"/>
    <property type="project" value="InterPro"/>
</dbReference>
<evidence type="ECO:0000313" key="7">
    <source>
        <dbReference type="Proteomes" id="UP000177117"/>
    </source>
</evidence>
<dbReference type="PROSITE" id="PS00092">
    <property type="entry name" value="N6_MTASE"/>
    <property type="match status" value="1"/>
</dbReference>
<dbReference type="Pfam" id="PF02086">
    <property type="entry name" value="MethyltransfD12"/>
    <property type="match status" value="1"/>
</dbReference>
<accession>A0A1F8EIQ0</accession>
<dbReference type="InterPro" id="IPR029063">
    <property type="entry name" value="SAM-dependent_MTases_sf"/>
</dbReference>
<name>A0A1F8EIQ0_9BACT</name>
<dbReference type="GO" id="GO:0032259">
    <property type="term" value="P:methylation"/>
    <property type="evidence" value="ECO:0007669"/>
    <property type="project" value="UniProtKB-KW"/>
</dbReference>
<gene>
    <name evidence="6" type="ORF">A2650_04020</name>
</gene>